<name>A0A2U8UKJ8_9CAUD</name>
<protein>
    <submittedName>
        <fullName evidence="1">Uncharacterized protein</fullName>
    </submittedName>
</protein>
<dbReference type="KEGG" id="vg:40102528"/>
<dbReference type="RefSeq" id="YP_009625634.1">
    <property type="nucleotide sequence ID" value="NC_042132.1"/>
</dbReference>
<sequence>MSRGRVTEILSLPAIEREVERVSREQVRLNRVTNELPSEACKLDVFATGGSAVMMGLHLATQYTAEQVEREGPCRPCDIFVWVASMAAQSQTGWSVAAMGLPAYAAHCLGCAETNWAMGEIQFEAGMLTLAGAANQIATLSGPDDRMAAAQVHIMGHGCQADLKAALEEALGHD</sequence>
<dbReference type="GeneID" id="40102528"/>
<accession>A0A2U8UKJ8</accession>
<evidence type="ECO:0000313" key="1">
    <source>
        <dbReference type="EMBL" id="AWN04264.1"/>
    </source>
</evidence>
<evidence type="ECO:0000313" key="2">
    <source>
        <dbReference type="Proteomes" id="UP000246591"/>
    </source>
</evidence>
<dbReference type="EMBL" id="MH153810">
    <property type="protein sequence ID" value="AWN04264.1"/>
    <property type="molecule type" value="Genomic_DNA"/>
</dbReference>
<keyword evidence="2" id="KW-1185">Reference proteome</keyword>
<organism evidence="1 2">
    <name type="scientific">Gordonia phage Sour</name>
    <dbReference type="NCBI Taxonomy" id="2182349"/>
    <lineage>
        <taxon>Viruses</taxon>
        <taxon>Duplodnaviria</taxon>
        <taxon>Heunggongvirae</taxon>
        <taxon>Uroviricota</taxon>
        <taxon>Caudoviricetes</taxon>
        <taxon>Sourvirus</taxon>
        <taxon>Sourvirus sour</taxon>
    </lineage>
</organism>
<gene>
    <name evidence="1" type="primary">63</name>
    <name evidence="1" type="ORF">PBI_SOUR_63</name>
</gene>
<reference evidence="2" key="1">
    <citation type="submission" date="2018-03" db="EMBL/GenBank/DDBJ databases">
        <authorList>
            <person name="Keele B.F."/>
        </authorList>
    </citation>
    <scope>NUCLEOTIDE SEQUENCE [LARGE SCALE GENOMIC DNA]</scope>
</reference>
<proteinExistence type="predicted"/>
<dbReference type="Proteomes" id="UP000246591">
    <property type="component" value="Segment"/>
</dbReference>